<protein>
    <submittedName>
        <fullName evidence="2">Uncharacterized protein</fullName>
    </submittedName>
</protein>
<feature type="region of interest" description="Disordered" evidence="1">
    <location>
        <begin position="1"/>
        <end position="46"/>
    </location>
</feature>
<evidence type="ECO:0000313" key="2">
    <source>
        <dbReference type="EMBL" id="KAJ6234863.1"/>
    </source>
</evidence>
<keyword evidence="3" id="KW-1185">Reference proteome</keyword>
<name>A0ABQ8XQH8_9EUKA</name>
<dbReference type="EMBL" id="JAOAOG010000266">
    <property type="protein sequence ID" value="KAJ6234863.1"/>
    <property type="molecule type" value="Genomic_DNA"/>
</dbReference>
<proteinExistence type="predicted"/>
<organism evidence="2 3">
    <name type="scientific">Anaeramoeba flamelloides</name>
    <dbReference type="NCBI Taxonomy" id="1746091"/>
    <lineage>
        <taxon>Eukaryota</taxon>
        <taxon>Metamonada</taxon>
        <taxon>Anaeramoebidae</taxon>
        <taxon>Anaeramoeba</taxon>
    </lineage>
</organism>
<gene>
    <name evidence="2" type="ORF">M0813_28840</name>
</gene>
<sequence>MSTKKNRNKKTPKNTTYKYKKPPREGNRSRKENYKPSKEEQKAWNNLSRDEQEKLEKIGNVSKNWRRFEIMRSVFPKGILITKQFIIIKPFIINLFCYSIGQGRSNYRRNISNYIERDYPGMKNVTARSYKGFIFIISGYDIQSEDLTKYFDEFEITPKNFSFRNPRKRDYQSNKYQKSKKMKKILKFKAKPNKKRTNSKTSQLLIKEQTIPETNNKSTQNLQSNCSDRQFQITMKNEEKLMLEKDEQTLLKKDAVKDNEAFFQYEKFLLNDLQCQNLEKNFFNYKPLSQFEDVTLGSTQESKQFSSSFFFQSSLLSASFEIPSLGTDLNFGTLIY</sequence>
<feature type="compositionally biased region" description="Basic residues" evidence="1">
    <location>
        <begin position="1"/>
        <end position="12"/>
    </location>
</feature>
<reference evidence="2" key="1">
    <citation type="submission" date="2022-08" db="EMBL/GenBank/DDBJ databases">
        <title>Novel sulfate-reducing endosymbionts in the free-living metamonad Anaeramoeba.</title>
        <authorList>
            <person name="Jerlstrom-Hultqvist J."/>
            <person name="Cepicka I."/>
            <person name="Gallot-Lavallee L."/>
            <person name="Salas-Leiva D."/>
            <person name="Curtis B.A."/>
            <person name="Zahonova K."/>
            <person name="Pipaliya S."/>
            <person name="Dacks J."/>
            <person name="Roger A.J."/>
        </authorList>
    </citation>
    <scope>NUCLEOTIDE SEQUENCE</scope>
    <source>
        <strain evidence="2">Schooner1</strain>
    </source>
</reference>
<dbReference type="Proteomes" id="UP001150062">
    <property type="component" value="Unassembled WGS sequence"/>
</dbReference>
<comment type="caution">
    <text evidence="2">The sequence shown here is derived from an EMBL/GenBank/DDBJ whole genome shotgun (WGS) entry which is preliminary data.</text>
</comment>
<evidence type="ECO:0000313" key="3">
    <source>
        <dbReference type="Proteomes" id="UP001150062"/>
    </source>
</evidence>
<feature type="compositionally biased region" description="Basic and acidic residues" evidence="1">
    <location>
        <begin position="22"/>
        <end position="46"/>
    </location>
</feature>
<evidence type="ECO:0000256" key="1">
    <source>
        <dbReference type="SAM" id="MobiDB-lite"/>
    </source>
</evidence>
<accession>A0ABQ8XQH8</accession>